<evidence type="ECO:0000313" key="3">
    <source>
        <dbReference type="Proteomes" id="UP000651208"/>
    </source>
</evidence>
<evidence type="ECO:0000313" key="2">
    <source>
        <dbReference type="EMBL" id="MBC9131787.1"/>
    </source>
</evidence>
<organism evidence="2 3">
    <name type="scientific">Frischella japonica</name>
    <dbReference type="NCBI Taxonomy" id="2741544"/>
    <lineage>
        <taxon>Bacteria</taxon>
        <taxon>Pseudomonadati</taxon>
        <taxon>Pseudomonadota</taxon>
        <taxon>Gammaproteobacteria</taxon>
        <taxon>Orbales</taxon>
        <taxon>Orbaceae</taxon>
        <taxon>Frischella</taxon>
    </lineage>
</organism>
<gene>
    <name evidence="2" type="ORF">FcAc13_10795</name>
</gene>
<dbReference type="InterPro" id="IPR014944">
    <property type="entry name" value="Toxin_SymE-like"/>
</dbReference>
<dbReference type="Proteomes" id="UP000651208">
    <property type="component" value="Unassembled WGS sequence"/>
</dbReference>
<feature type="domain" description="Toxin SymE-like" evidence="1">
    <location>
        <begin position="8"/>
        <end position="43"/>
    </location>
</feature>
<dbReference type="RefSeq" id="WP_187756228.1">
    <property type="nucleotide sequence ID" value="NZ_JABURY010000020.1"/>
</dbReference>
<protein>
    <submittedName>
        <fullName evidence="2">Type I addiction module toxin, SymE family</fullName>
    </submittedName>
</protein>
<proteinExistence type="predicted"/>
<accession>A0ABR7QZZ2</accession>
<comment type="caution">
    <text evidence="2">The sequence shown here is derived from an EMBL/GenBank/DDBJ whole genome shotgun (WGS) entry which is preliminary data.</text>
</comment>
<keyword evidence="3" id="KW-1185">Reference proteome</keyword>
<dbReference type="Pfam" id="PF08845">
    <property type="entry name" value="SymE_toxin"/>
    <property type="match status" value="1"/>
</dbReference>
<sequence>MPQGTKSNPRLQLTIKDRWLEQFGFYVDCPVVIKIEQGRLIVELVLQV</sequence>
<dbReference type="EMBL" id="JABURY010000020">
    <property type="protein sequence ID" value="MBC9131787.1"/>
    <property type="molecule type" value="Genomic_DNA"/>
</dbReference>
<name>A0ABR7QZZ2_9GAMM</name>
<reference evidence="2 3" key="1">
    <citation type="submission" date="2020-06" db="EMBL/GenBank/DDBJ databases">
        <title>Frischella cerana isolated from Apis cerana gut homogenate.</title>
        <authorList>
            <person name="Wolter L.A."/>
            <person name="Suenami S."/>
            <person name="Miyazaki R."/>
        </authorList>
    </citation>
    <scope>NUCLEOTIDE SEQUENCE [LARGE SCALE GENOMIC DNA]</scope>
    <source>
        <strain evidence="2 3">Ac13</strain>
    </source>
</reference>
<evidence type="ECO:0000259" key="1">
    <source>
        <dbReference type="Pfam" id="PF08845"/>
    </source>
</evidence>